<evidence type="ECO:0000313" key="1">
    <source>
        <dbReference type="EMBL" id="KAH7928417.1"/>
    </source>
</evidence>
<protein>
    <submittedName>
        <fullName evidence="1">Uncharacterized protein</fullName>
    </submittedName>
</protein>
<dbReference type="Proteomes" id="UP000790709">
    <property type="component" value="Unassembled WGS sequence"/>
</dbReference>
<sequence>MRKSKRRLQASRLAEASGWLRACQAGHNPQAAPGSIKSSIGANREVELCVVQRPREWRRPVEDDRSNADQIVRLGETMGEQSDLPKQIAAL</sequence>
<gene>
    <name evidence="1" type="ORF">BV22DRAFT_206222</name>
</gene>
<comment type="caution">
    <text evidence="1">The sequence shown here is derived from an EMBL/GenBank/DDBJ whole genome shotgun (WGS) entry which is preliminary data.</text>
</comment>
<keyword evidence="2" id="KW-1185">Reference proteome</keyword>
<reference evidence="1" key="1">
    <citation type="journal article" date="2021" name="New Phytol.">
        <title>Evolutionary innovations through gain and loss of genes in the ectomycorrhizal Boletales.</title>
        <authorList>
            <person name="Wu G."/>
            <person name="Miyauchi S."/>
            <person name="Morin E."/>
            <person name="Kuo A."/>
            <person name="Drula E."/>
            <person name="Varga T."/>
            <person name="Kohler A."/>
            <person name="Feng B."/>
            <person name="Cao Y."/>
            <person name="Lipzen A."/>
            <person name="Daum C."/>
            <person name="Hundley H."/>
            <person name="Pangilinan J."/>
            <person name="Johnson J."/>
            <person name="Barry K."/>
            <person name="LaButti K."/>
            <person name="Ng V."/>
            <person name="Ahrendt S."/>
            <person name="Min B."/>
            <person name="Choi I.G."/>
            <person name="Park H."/>
            <person name="Plett J.M."/>
            <person name="Magnuson J."/>
            <person name="Spatafora J.W."/>
            <person name="Nagy L.G."/>
            <person name="Henrissat B."/>
            <person name="Grigoriev I.V."/>
            <person name="Yang Z.L."/>
            <person name="Xu J."/>
            <person name="Martin F.M."/>
        </authorList>
    </citation>
    <scope>NUCLEOTIDE SEQUENCE</scope>
    <source>
        <strain evidence="1">KUC20120723A-06</strain>
    </source>
</reference>
<name>A0ACB8BSG8_9AGAM</name>
<organism evidence="1 2">
    <name type="scientific">Leucogyrophana mollusca</name>
    <dbReference type="NCBI Taxonomy" id="85980"/>
    <lineage>
        <taxon>Eukaryota</taxon>
        <taxon>Fungi</taxon>
        <taxon>Dikarya</taxon>
        <taxon>Basidiomycota</taxon>
        <taxon>Agaricomycotina</taxon>
        <taxon>Agaricomycetes</taxon>
        <taxon>Agaricomycetidae</taxon>
        <taxon>Boletales</taxon>
        <taxon>Boletales incertae sedis</taxon>
        <taxon>Leucogyrophana</taxon>
    </lineage>
</organism>
<accession>A0ACB8BSG8</accession>
<dbReference type="EMBL" id="MU266353">
    <property type="protein sequence ID" value="KAH7928417.1"/>
    <property type="molecule type" value="Genomic_DNA"/>
</dbReference>
<proteinExistence type="predicted"/>
<evidence type="ECO:0000313" key="2">
    <source>
        <dbReference type="Proteomes" id="UP000790709"/>
    </source>
</evidence>